<comment type="caution">
    <text evidence="3">The sequence shown here is derived from an EMBL/GenBank/DDBJ whole genome shotgun (WGS) entry which is preliminary data.</text>
</comment>
<dbReference type="Proteomes" id="UP000316213">
    <property type="component" value="Unassembled WGS sequence"/>
</dbReference>
<evidence type="ECO:0000259" key="2">
    <source>
        <dbReference type="Pfam" id="PF12680"/>
    </source>
</evidence>
<dbReference type="Gene3D" id="3.10.450.50">
    <property type="match status" value="1"/>
</dbReference>
<feature type="chain" id="PRO_5023146947" evidence="1">
    <location>
        <begin position="26"/>
        <end position="321"/>
    </location>
</feature>
<dbReference type="RefSeq" id="WP_146576867.1">
    <property type="nucleotide sequence ID" value="NZ_SJPM01000002.1"/>
</dbReference>
<dbReference type="EMBL" id="SJPM01000002">
    <property type="protein sequence ID" value="TWU01593.1"/>
    <property type="molecule type" value="Genomic_DNA"/>
</dbReference>
<gene>
    <name evidence="3" type="ORF">Pla100_13280</name>
</gene>
<protein>
    <submittedName>
        <fullName evidence="3">SnoaL-like domain protein</fullName>
    </submittedName>
</protein>
<dbReference type="InterPro" id="IPR037401">
    <property type="entry name" value="SnoaL-like"/>
</dbReference>
<dbReference type="Pfam" id="PF12680">
    <property type="entry name" value="SnoaL_2"/>
    <property type="match status" value="1"/>
</dbReference>
<feature type="domain" description="SnoaL-like" evidence="2">
    <location>
        <begin position="47"/>
        <end position="124"/>
    </location>
</feature>
<accession>A0A5C6ANH7</accession>
<organism evidence="3 4">
    <name type="scientific">Neorhodopirellula pilleata</name>
    <dbReference type="NCBI Taxonomy" id="2714738"/>
    <lineage>
        <taxon>Bacteria</taxon>
        <taxon>Pseudomonadati</taxon>
        <taxon>Planctomycetota</taxon>
        <taxon>Planctomycetia</taxon>
        <taxon>Pirellulales</taxon>
        <taxon>Pirellulaceae</taxon>
        <taxon>Neorhodopirellula</taxon>
    </lineage>
</organism>
<keyword evidence="4" id="KW-1185">Reference proteome</keyword>
<dbReference type="InterPro" id="IPR032710">
    <property type="entry name" value="NTF2-like_dom_sf"/>
</dbReference>
<reference evidence="3 4" key="1">
    <citation type="submission" date="2019-02" db="EMBL/GenBank/DDBJ databases">
        <title>Deep-cultivation of Planctomycetes and their phenomic and genomic characterization uncovers novel biology.</title>
        <authorList>
            <person name="Wiegand S."/>
            <person name="Jogler M."/>
            <person name="Boedeker C."/>
            <person name="Pinto D."/>
            <person name="Vollmers J."/>
            <person name="Rivas-Marin E."/>
            <person name="Kohn T."/>
            <person name="Peeters S.H."/>
            <person name="Heuer A."/>
            <person name="Rast P."/>
            <person name="Oberbeckmann S."/>
            <person name="Bunk B."/>
            <person name="Jeske O."/>
            <person name="Meyerdierks A."/>
            <person name="Storesund J.E."/>
            <person name="Kallscheuer N."/>
            <person name="Luecker S."/>
            <person name="Lage O.M."/>
            <person name="Pohl T."/>
            <person name="Merkel B.J."/>
            <person name="Hornburger P."/>
            <person name="Mueller R.-W."/>
            <person name="Bruemmer F."/>
            <person name="Labrenz M."/>
            <person name="Spormann A.M."/>
            <person name="Op Den Camp H."/>
            <person name="Overmann J."/>
            <person name="Amann R."/>
            <person name="Jetten M.S.M."/>
            <person name="Mascher T."/>
            <person name="Medema M.H."/>
            <person name="Devos D.P."/>
            <person name="Kaster A.-K."/>
            <person name="Ovreas L."/>
            <person name="Rohde M."/>
            <person name="Galperin M.Y."/>
            <person name="Jogler C."/>
        </authorList>
    </citation>
    <scope>NUCLEOTIDE SEQUENCE [LARGE SCALE GENOMIC DNA]</scope>
    <source>
        <strain evidence="3 4">Pla100</strain>
    </source>
</reference>
<evidence type="ECO:0000256" key="1">
    <source>
        <dbReference type="SAM" id="SignalP"/>
    </source>
</evidence>
<dbReference type="OrthoDB" id="263788at2"/>
<keyword evidence="1" id="KW-0732">Signal</keyword>
<sequence precursor="true">MFKILQVVCLACCWWLGCPASIAVAQSDSDASPPERSAEEQIRIQLRQYVAAFNDRKFDQLADLLSPDLQYRDDSAGTQIDNAEAFLDRLKNAIANEPTLQLDAQSSGVFVENPTKAIVQGSTTLKAADVADEDSYFVLTMSKNVKTWKITSIVEQSPEATLQSAASEAIESLGWLVGTWQDSSPEELQSEIEFLPGRRFLRRTITDSSGQQMLGFEIVGYDPIANRVRSWTYLSDGTFGEGFWTGEENHWSLKMTQTLPDGRAASGTYVLRPENRDTMTVQLVSREIEGEPMPSSIEITMKRIATTPPNTNEPLPTAEAE</sequence>
<dbReference type="PROSITE" id="PS51257">
    <property type="entry name" value="PROKAR_LIPOPROTEIN"/>
    <property type="match status" value="1"/>
</dbReference>
<dbReference type="AlphaFoldDB" id="A0A5C6ANH7"/>
<feature type="signal peptide" evidence="1">
    <location>
        <begin position="1"/>
        <end position="25"/>
    </location>
</feature>
<name>A0A5C6ANH7_9BACT</name>
<proteinExistence type="predicted"/>
<dbReference type="SUPFAM" id="SSF54427">
    <property type="entry name" value="NTF2-like"/>
    <property type="match status" value="1"/>
</dbReference>
<evidence type="ECO:0000313" key="4">
    <source>
        <dbReference type="Proteomes" id="UP000316213"/>
    </source>
</evidence>
<evidence type="ECO:0000313" key="3">
    <source>
        <dbReference type="EMBL" id="TWU01593.1"/>
    </source>
</evidence>